<evidence type="ECO:0000256" key="1">
    <source>
        <dbReference type="SAM" id="Phobius"/>
    </source>
</evidence>
<keyword evidence="1" id="KW-0472">Membrane</keyword>
<sequence>MKSCVGVMEGNRTLLTEFVLRGLTDRPELQVPLFLVFFFIYVTTMLSAWIPDPPLSLFWGLNSSISAGVGAAGRDRRLQQAKTAGRETSDQRGALILYQKIQRRGLKFVHLSTLQAGQAVQEGENPNRLDPQNPVYAEETCPSIIVNGFSERLRAGHIQRIRPNSENLIVG</sequence>
<gene>
    <name evidence="2" type="ORF">U0070_014880</name>
</gene>
<organism evidence="2 3">
    <name type="scientific">Myodes glareolus</name>
    <name type="common">Bank vole</name>
    <name type="synonym">Clethrionomys glareolus</name>
    <dbReference type="NCBI Taxonomy" id="447135"/>
    <lineage>
        <taxon>Eukaryota</taxon>
        <taxon>Metazoa</taxon>
        <taxon>Chordata</taxon>
        <taxon>Craniata</taxon>
        <taxon>Vertebrata</taxon>
        <taxon>Euteleostomi</taxon>
        <taxon>Mammalia</taxon>
        <taxon>Eutheria</taxon>
        <taxon>Euarchontoglires</taxon>
        <taxon>Glires</taxon>
        <taxon>Rodentia</taxon>
        <taxon>Myomorpha</taxon>
        <taxon>Muroidea</taxon>
        <taxon>Cricetidae</taxon>
        <taxon>Arvicolinae</taxon>
        <taxon>Myodes</taxon>
    </lineage>
</organism>
<dbReference type="Proteomes" id="UP001488838">
    <property type="component" value="Unassembled WGS sequence"/>
</dbReference>
<name>A0AAW0IDY7_MYOGA</name>
<accession>A0AAW0IDY7</accession>
<keyword evidence="3" id="KW-1185">Reference proteome</keyword>
<reference evidence="2 3" key="1">
    <citation type="journal article" date="2023" name="bioRxiv">
        <title>Conserved and derived expression patterns and positive selection on dental genes reveal complex evolutionary context of ever-growing rodent molars.</title>
        <authorList>
            <person name="Calamari Z.T."/>
            <person name="Song A."/>
            <person name="Cohen E."/>
            <person name="Akter M."/>
            <person name="Roy R.D."/>
            <person name="Hallikas O."/>
            <person name="Christensen M.M."/>
            <person name="Li P."/>
            <person name="Marangoni P."/>
            <person name="Jernvall J."/>
            <person name="Klein O.D."/>
        </authorList>
    </citation>
    <scope>NUCLEOTIDE SEQUENCE [LARGE SCALE GENOMIC DNA]</scope>
    <source>
        <strain evidence="2">V071</strain>
    </source>
</reference>
<evidence type="ECO:0000313" key="3">
    <source>
        <dbReference type="Proteomes" id="UP001488838"/>
    </source>
</evidence>
<feature type="transmembrane region" description="Helical" evidence="1">
    <location>
        <begin position="31"/>
        <end position="50"/>
    </location>
</feature>
<protein>
    <submittedName>
        <fullName evidence="2">Uncharacterized protein</fullName>
    </submittedName>
</protein>
<keyword evidence="1" id="KW-0812">Transmembrane</keyword>
<dbReference type="AlphaFoldDB" id="A0AAW0IDY7"/>
<keyword evidence="1" id="KW-1133">Transmembrane helix</keyword>
<comment type="caution">
    <text evidence="2">The sequence shown here is derived from an EMBL/GenBank/DDBJ whole genome shotgun (WGS) entry which is preliminary data.</text>
</comment>
<proteinExistence type="predicted"/>
<dbReference type="EMBL" id="JBBHLL010000150">
    <property type="protein sequence ID" value="KAK7812547.1"/>
    <property type="molecule type" value="Genomic_DNA"/>
</dbReference>
<evidence type="ECO:0000313" key="2">
    <source>
        <dbReference type="EMBL" id="KAK7812547.1"/>
    </source>
</evidence>